<accession>A0AAE4ANK6</accession>
<dbReference type="PANTHER" id="PTHR10963:SF55">
    <property type="entry name" value="GLYCOSIDE HYDROLASE FAMILY 16 PROTEIN"/>
    <property type="match status" value="1"/>
</dbReference>
<dbReference type="SUPFAM" id="SSF49899">
    <property type="entry name" value="Concanavalin A-like lectins/glucanases"/>
    <property type="match status" value="1"/>
</dbReference>
<evidence type="ECO:0000313" key="4">
    <source>
        <dbReference type="Proteomes" id="UP001238163"/>
    </source>
</evidence>
<dbReference type="Pfam" id="PF00722">
    <property type="entry name" value="Glyco_hydro_16"/>
    <property type="match status" value="1"/>
</dbReference>
<name>A0AAE4ANK6_9BACT</name>
<reference evidence="3" key="1">
    <citation type="submission" date="2023-07" db="EMBL/GenBank/DDBJ databases">
        <title>Genomic Encyclopedia of Type Strains, Phase IV (KMG-IV): sequencing the most valuable type-strain genomes for metagenomic binning, comparative biology and taxonomic classification.</title>
        <authorList>
            <person name="Goeker M."/>
        </authorList>
    </citation>
    <scope>NUCLEOTIDE SEQUENCE</scope>
    <source>
        <strain evidence="3">DSM 24202</strain>
    </source>
</reference>
<evidence type="ECO:0000313" key="3">
    <source>
        <dbReference type="EMBL" id="MDQ0288462.1"/>
    </source>
</evidence>
<dbReference type="AlphaFoldDB" id="A0AAE4ANK6"/>
<comment type="caution">
    <text evidence="3">The sequence shown here is derived from an EMBL/GenBank/DDBJ whole genome shotgun (WGS) entry which is preliminary data.</text>
</comment>
<dbReference type="InterPro" id="IPR050546">
    <property type="entry name" value="Glycosyl_Hydrlase_16"/>
</dbReference>
<dbReference type="InterPro" id="IPR000757">
    <property type="entry name" value="Beta-glucanase-like"/>
</dbReference>
<dbReference type="PANTHER" id="PTHR10963">
    <property type="entry name" value="GLYCOSYL HYDROLASE-RELATED"/>
    <property type="match status" value="1"/>
</dbReference>
<keyword evidence="4" id="KW-1185">Reference proteome</keyword>
<dbReference type="InterPro" id="IPR013320">
    <property type="entry name" value="ConA-like_dom_sf"/>
</dbReference>
<comment type="similarity">
    <text evidence="1">Belongs to the glycosyl hydrolase 16 family.</text>
</comment>
<evidence type="ECO:0000256" key="1">
    <source>
        <dbReference type="ARBA" id="ARBA00006865"/>
    </source>
</evidence>
<dbReference type="RefSeq" id="WP_307259791.1">
    <property type="nucleotide sequence ID" value="NZ_JAUSVL010000001.1"/>
</dbReference>
<dbReference type="PROSITE" id="PS51762">
    <property type="entry name" value="GH16_2"/>
    <property type="match status" value="1"/>
</dbReference>
<protein>
    <submittedName>
        <fullName evidence="3">Beta-glucanase (GH16 family)</fullName>
    </submittedName>
</protein>
<dbReference type="CDD" id="cd00413">
    <property type="entry name" value="Glyco_hydrolase_16"/>
    <property type="match status" value="1"/>
</dbReference>
<feature type="domain" description="GH16" evidence="2">
    <location>
        <begin position="6"/>
        <end position="271"/>
    </location>
</feature>
<proteinExistence type="inferred from homology"/>
<sequence length="271" mass="31442">MQKITIDQQHAPSLLPDGHSWQLAWNDEFDGTELDRAKWFPRLHIMQQRFRTFCEDAFFLDGESNLHLTTYEKDGHFYSTQLQTGENFLDRPGNPYSSALSWPIAQFSEPKFLHKYGYYEVRCKLQKQPGWWSAFWMQSPIIGANMDTATTGVELDIMENFTRDGLVSHNLHWGGYGKDHKHVGSGNIPTLGSLDDFHYYGMDWSPNGYVFYIDGKESWRSDIPVSHCEQFIILSTECQGYRRGDKPAPELTKDAEKDAFVIDFVRVFDRS</sequence>
<dbReference type="Gene3D" id="2.60.120.200">
    <property type="match status" value="1"/>
</dbReference>
<dbReference type="GO" id="GO:0005975">
    <property type="term" value="P:carbohydrate metabolic process"/>
    <property type="evidence" value="ECO:0007669"/>
    <property type="project" value="InterPro"/>
</dbReference>
<evidence type="ECO:0000259" key="2">
    <source>
        <dbReference type="PROSITE" id="PS51762"/>
    </source>
</evidence>
<dbReference type="Proteomes" id="UP001238163">
    <property type="component" value="Unassembled WGS sequence"/>
</dbReference>
<dbReference type="GO" id="GO:0004553">
    <property type="term" value="F:hydrolase activity, hydrolyzing O-glycosyl compounds"/>
    <property type="evidence" value="ECO:0007669"/>
    <property type="project" value="InterPro"/>
</dbReference>
<organism evidence="3 4">
    <name type="scientific">Oligosphaera ethanolica</name>
    <dbReference type="NCBI Taxonomy" id="760260"/>
    <lineage>
        <taxon>Bacteria</taxon>
        <taxon>Pseudomonadati</taxon>
        <taxon>Lentisphaerota</taxon>
        <taxon>Oligosphaeria</taxon>
        <taxon>Oligosphaerales</taxon>
        <taxon>Oligosphaeraceae</taxon>
        <taxon>Oligosphaera</taxon>
    </lineage>
</organism>
<gene>
    <name evidence="3" type="ORF">J3R75_000569</name>
</gene>
<dbReference type="EMBL" id="JAUSVL010000001">
    <property type="protein sequence ID" value="MDQ0288462.1"/>
    <property type="molecule type" value="Genomic_DNA"/>
</dbReference>